<dbReference type="RefSeq" id="WP_322446203.1">
    <property type="nucleotide sequence ID" value="NZ_JAXOFX010000004.1"/>
</dbReference>
<accession>A0ABU5IXL4</accession>
<name>A0ABU5IXL4_9BACI</name>
<dbReference type="Proteomes" id="UP001290455">
    <property type="component" value="Unassembled WGS sequence"/>
</dbReference>
<keyword evidence="1" id="KW-1133">Transmembrane helix</keyword>
<evidence type="ECO:0000313" key="2">
    <source>
        <dbReference type="EMBL" id="MDZ5471914.1"/>
    </source>
</evidence>
<evidence type="ECO:0000256" key="1">
    <source>
        <dbReference type="SAM" id="Phobius"/>
    </source>
</evidence>
<protein>
    <submittedName>
        <fullName evidence="2">Uncharacterized protein</fullName>
    </submittedName>
</protein>
<dbReference type="EMBL" id="JAXOFX010000004">
    <property type="protein sequence ID" value="MDZ5471914.1"/>
    <property type="molecule type" value="Genomic_DNA"/>
</dbReference>
<keyword evidence="1" id="KW-0472">Membrane</keyword>
<reference evidence="2 3" key="1">
    <citation type="submission" date="2023-11" db="EMBL/GenBank/DDBJ databases">
        <title>Bacillus jintuensis, isolated from a mudflat on the Beibu Gulf coast.</title>
        <authorList>
            <person name="Li M."/>
        </authorList>
    </citation>
    <scope>NUCLEOTIDE SEQUENCE [LARGE SCALE GENOMIC DNA]</scope>
    <source>
        <strain evidence="2 3">31A1R</strain>
    </source>
</reference>
<keyword evidence="1" id="KW-0812">Transmembrane</keyword>
<evidence type="ECO:0000313" key="3">
    <source>
        <dbReference type="Proteomes" id="UP001290455"/>
    </source>
</evidence>
<proteinExistence type="predicted"/>
<keyword evidence="3" id="KW-1185">Reference proteome</keyword>
<feature type="transmembrane region" description="Helical" evidence="1">
    <location>
        <begin position="7"/>
        <end position="32"/>
    </location>
</feature>
<gene>
    <name evidence="2" type="ORF">SM124_09155</name>
</gene>
<organism evidence="2 3">
    <name type="scientific">Robertmurraya mangrovi</name>
    <dbReference type="NCBI Taxonomy" id="3098077"/>
    <lineage>
        <taxon>Bacteria</taxon>
        <taxon>Bacillati</taxon>
        <taxon>Bacillota</taxon>
        <taxon>Bacilli</taxon>
        <taxon>Bacillales</taxon>
        <taxon>Bacillaceae</taxon>
        <taxon>Robertmurraya</taxon>
    </lineage>
</organism>
<comment type="caution">
    <text evidence="2">The sequence shown here is derived from an EMBL/GenBank/DDBJ whole genome shotgun (WGS) entry which is preliminary data.</text>
</comment>
<sequence>MKSILKFISFMIQIVALVAIIAVFTNFTYLTYLEHNTHSQIEFKVKKQEHYNQLAKLANQYLGTEIQVSLYNKDLGKRIKALVKKEMKFMKFPDIDILNVKEIEENEYFVHVIFKKRVPDYEDIFEATVNLDKGSVDILFYAEQSNQRPSLQMLKESLDEQEKDKE</sequence>